<reference evidence="9 10" key="2">
    <citation type="submission" date="2024-09" db="EMBL/GenBank/DDBJ databases">
        <title>Draft genome sequence of Candidatus Magnetaquicoccaceae bacterium FCR-1.</title>
        <authorList>
            <person name="Shimoshige H."/>
            <person name="Shimamura S."/>
            <person name="Taoka A."/>
            <person name="Kobayashi H."/>
            <person name="Maekawa T."/>
        </authorList>
    </citation>
    <scope>NUCLEOTIDE SEQUENCE [LARGE SCALE GENOMIC DNA]</scope>
    <source>
        <strain evidence="9 10">FCR-1</strain>
    </source>
</reference>
<organism evidence="9 10">
    <name type="scientific">Candidatus Magnetaquiglobus chichijimensis</name>
    <dbReference type="NCBI Taxonomy" id="3141448"/>
    <lineage>
        <taxon>Bacteria</taxon>
        <taxon>Pseudomonadati</taxon>
        <taxon>Pseudomonadota</taxon>
        <taxon>Magnetococcia</taxon>
        <taxon>Magnetococcales</taxon>
        <taxon>Candidatus Magnetaquicoccaceae</taxon>
        <taxon>Candidatus Magnetaquiglobus</taxon>
    </lineage>
</organism>
<evidence type="ECO:0000256" key="1">
    <source>
        <dbReference type="ARBA" id="ARBA00022679"/>
    </source>
</evidence>
<sequence length="383" mass="43498">MSSSKEGRGPANQPASLVRGADEETRDAGQGEKTGKNEDEGLKRARKESDLQKEKTSDDDYVFAHVLGKGGFGEVWLACYKQLSLMCAIKIIKPVDDQMSPKEFLASLVDEIRTIREVSNKEYLCQIHDLYVGKKGMGLVMDWLQGESLASWITNHESQILETLSERWRLFREIVRGVAGLHTIGFVHLDLKPENVFLEQRENSPVLKPKLIDLTNMVWFRSYVDKKQMTHFTPTYAAPEQIVCTADRLDFRCDIYSLGMIGYELFGGRAVIHEIKKIKKFLYRSGLSCDEDVQGFITIHKDFMDRNPPHAFLGVMPKPFNNLLLQMLDPEPEQRGFSQASEVDAVLAAMEQSHPMPWVDVEMAFAQSLFGDRMRIQIPAGSF</sequence>
<dbReference type="Proteomes" id="UP001628193">
    <property type="component" value="Unassembled WGS sequence"/>
</dbReference>
<dbReference type="EC" id="2.7.11.1" evidence="9"/>
<dbReference type="PROSITE" id="PS50011">
    <property type="entry name" value="PROTEIN_KINASE_DOM"/>
    <property type="match status" value="1"/>
</dbReference>
<keyword evidence="1 9" id="KW-0808">Transferase</keyword>
<feature type="region of interest" description="Disordered" evidence="7">
    <location>
        <begin position="1"/>
        <end position="52"/>
    </location>
</feature>
<dbReference type="InterPro" id="IPR017441">
    <property type="entry name" value="Protein_kinase_ATP_BS"/>
</dbReference>
<protein>
    <submittedName>
        <fullName evidence="9">Serine/threonine-protein kinase PknD</fullName>
        <ecNumber evidence="9">2.7.11.1</ecNumber>
    </submittedName>
</protein>
<name>A0ABQ0CDF2_9PROT</name>
<evidence type="ECO:0000256" key="6">
    <source>
        <dbReference type="PROSITE-ProRule" id="PRU10141"/>
    </source>
</evidence>
<evidence type="ECO:0000313" key="10">
    <source>
        <dbReference type="Proteomes" id="UP001628193"/>
    </source>
</evidence>
<keyword evidence="3 9" id="KW-0418">Kinase</keyword>
<evidence type="ECO:0000256" key="3">
    <source>
        <dbReference type="ARBA" id="ARBA00022777"/>
    </source>
</evidence>
<keyword evidence="10" id="KW-1185">Reference proteome</keyword>
<dbReference type="EMBL" id="BAAFGK010000005">
    <property type="protein sequence ID" value="GAB0058897.1"/>
    <property type="molecule type" value="Genomic_DNA"/>
</dbReference>
<dbReference type="SUPFAM" id="SSF56112">
    <property type="entry name" value="Protein kinase-like (PK-like)"/>
    <property type="match status" value="1"/>
</dbReference>
<dbReference type="InterPro" id="IPR008271">
    <property type="entry name" value="Ser/Thr_kinase_AS"/>
</dbReference>
<dbReference type="Pfam" id="PF00069">
    <property type="entry name" value="Pkinase"/>
    <property type="match status" value="1"/>
</dbReference>
<comment type="caution">
    <text evidence="9">The sequence shown here is derived from an EMBL/GenBank/DDBJ whole genome shotgun (WGS) entry which is preliminary data.</text>
</comment>
<dbReference type="SMART" id="SM00220">
    <property type="entry name" value="S_TKc"/>
    <property type="match status" value="1"/>
</dbReference>
<dbReference type="Gene3D" id="1.10.510.10">
    <property type="entry name" value="Transferase(Phosphotransferase) domain 1"/>
    <property type="match status" value="1"/>
</dbReference>
<feature type="binding site" evidence="6">
    <location>
        <position position="90"/>
    </location>
    <ligand>
        <name>ATP</name>
        <dbReference type="ChEBI" id="CHEBI:30616"/>
    </ligand>
</feature>
<gene>
    <name evidence="9" type="primary">pknD_2</name>
    <name evidence="9" type="ORF">SIID45300_03256</name>
</gene>
<keyword evidence="4 6" id="KW-0067">ATP-binding</keyword>
<feature type="compositionally biased region" description="Basic and acidic residues" evidence="7">
    <location>
        <begin position="20"/>
        <end position="52"/>
    </location>
</feature>
<keyword evidence="2 6" id="KW-0547">Nucleotide-binding</keyword>
<evidence type="ECO:0000313" key="9">
    <source>
        <dbReference type="EMBL" id="GAB0058897.1"/>
    </source>
</evidence>
<dbReference type="RefSeq" id="WP_420906617.1">
    <property type="nucleotide sequence ID" value="NZ_BAAFGK010000005.1"/>
</dbReference>
<evidence type="ECO:0000256" key="2">
    <source>
        <dbReference type="ARBA" id="ARBA00022741"/>
    </source>
</evidence>
<accession>A0ABQ0CDF2</accession>
<dbReference type="InterPro" id="IPR011009">
    <property type="entry name" value="Kinase-like_dom_sf"/>
</dbReference>
<proteinExistence type="inferred from homology"/>
<reference evidence="9 10" key="1">
    <citation type="submission" date="2024-05" db="EMBL/GenBank/DDBJ databases">
        <authorList>
            <consortium name="Candidatus Magnetaquicoccaceae bacterium FCR-1 genome sequencing consortium"/>
            <person name="Shimoshige H."/>
            <person name="Shimamura S."/>
            <person name="Taoka A."/>
            <person name="Kobayashi H."/>
            <person name="Maekawa T."/>
        </authorList>
    </citation>
    <scope>NUCLEOTIDE SEQUENCE [LARGE SCALE GENOMIC DNA]</scope>
    <source>
        <strain evidence="9 10">FCR-1</strain>
    </source>
</reference>
<evidence type="ECO:0000259" key="8">
    <source>
        <dbReference type="PROSITE" id="PS50011"/>
    </source>
</evidence>
<dbReference type="CDD" id="cd14014">
    <property type="entry name" value="STKc_PknB_like"/>
    <property type="match status" value="1"/>
</dbReference>
<comment type="similarity">
    <text evidence="5">Belongs to the protein kinase superfamily. Ser/Thr protein kinase family. GCN2 subfamily.</text>
</comment>
<dbReference type="PROSITE" id="PS00108">
    <property type="entry name" value="PROTEIN_KINASE_ST"/>
    <property type="match status" value="1"/>
</dbReference>
<evidence type="ECO:0000256" key="4">
    <source>
        <dbReference type="ARBA" id="ARBA00022840"/>
    </source>
</evidence>
<dbReference type="PROSITE" id="PS00107">
    <property type="entry name" value="PROTEIN_KINASE_ATP"/>
    <property type="match status" value="1"/>
</dbReference>
<dbReference type="InterPro" id="IPR000719">
    <property type="entry name" value="Prot_kinase_dom"/>
</dbReference>
<dbReference type="GO" id="GO:0004674">
    <property type="term" value="F:protein serine/threonine kinase activity"/>
    <property type="evidence" value="ECO:0007669"/>
    <property type="project" value="UniProtKB-EC"/>
</dbReference>
<evidence type="ECO:0000256" key="5">
    <source>
        <dbReference type="ARBA" id="ARBA00037982"/>
    </source>
</evidence>
<evidence type="ECO:0000256" key="7">
    <source>
        <dbReference type="SAM" id="MobiDB-lite"/>
    </source>
</evidence>
<dbReference type="PANTHER" id="PTHR11042">
    <property type="entry name" value="EUKARYOTIC TRANSLATION INITIATION FACTOR 2-ALPHA KINASE EIF2-ALPHA KINASE -RELATED"/>
    <property type="match status" value="1"/>
</dbReference>
<dbReference type="InterPro" id="IPR050339">
    <property type="entry name" value="CC_SR_Kinase"/>
</dbReference>
<feature type="domain" description="Protein kinase" evidence="8">
    <location>
        <begin position="61"/>
        <end position="359"/>
    </location>
</feature>